<organism evidence="2 3">
    <name type="scientific">Rhodococcus opacus RKJ300 = JCM 13270</name>
    <dbReference type="NCBI Taxonomy" id="1165867"/>
    <lineage>
        <taxon>Bacteria</taxon>
        <taxon>Bacillati</taxon>
        <taxon>Actinomycetota</taxon>
        <taxon>Actinomycetes</taxon>
        <taxon>Mycobacteriales</taxon>
        <taxon>Nocardiaceae</taxon>
        <taxon>Rhodococcus</taxon>
    </lineage>
</organism>
<proteinExistence type="predicted"/>
<evidence type="ECO:0000259" key="1">
    <source>
        <dbReference type="Pfam" id="PF04717"/>
    </source>
</evidence>
<reference evidence="2 3" key="1">
    <citation type="journal article" date="2012" name="J. Bacteriol.">
        <title>Draft genome sequence of the nitrophenol-degrading actinomycete Rhodococcus imtechensis RKJ300.</title>
        <authorList>
            <person name="Vikram S."/>
            <person name="Kumar S."/>
            <person name="Subramanian S."/>
            <person name="Raghava G.P."/>
        </authorList>
    </citation>
    <scope>NUCLEOTIDE SEQUENCE [LARGE SCALE GENOMIC DNA]</scope>
    <source>
        <strain evidence="2 3">RKJ300</strain>
    </source>
</reference>
<evidence type="ECO:0000313" key="2">
    <source>
        <dbReference type="EMBL" id="EID74483.1"/>
    </source>
</evidence>
<evidence type="ECO:0000313" key="3">
    <source>
        <dbReference type="Proteomes" id="UP000006447"/>
    </source>
</evidence>
<feature type="domain" description="Gp5/Type VI secretion system Vgr protein OB-fold" evidence="1">
    <location>
        <begin position="25"/>
        <end position="98"/>
    </location>
</feature>
<dbReference type="Proteomes" id="UP000006447">
    <property type="component" value="Unassembled WGS sequence"/>
</dbReference>
<gene>
    <name evidence="2" type="ORF">W59_29909</name>
</gene>
<name>I0WDL7_RHOOP</name>
<dbReference type="InterPro" id="IPR006531">
    <property type="entry name" value="Gp5/Vgr_OB"/>
</dbReference>
<comment type="caution">
    <text evidence="2">The sequence shown here is derived from an EMBL/GenBank/DDBJ whole genome shotgun (WGS) entry which is preliminary data.</text>
</comment>
<dbReference type="RefSeq" id="WP_007300285.1">
    <property type="nucleotide sequence ID" value="NZ_AJJH01000162.1"/>
</dbReference>
<dbReference type="EMBL" id="AJJH01000162">
    <property type="protein sequence ID" value="EID74483.1"/>
    <property type="molecule type" value="Genomic_DNA"/>
</dbReference>
<dbReference type="SUPFAM" id="SSF69255">
    <property type="entry name" value="gp5 N-terminal domain-like"/>
    <property type="match status" value="1"/>
</dbReference>
<dbReference type="AlphaFoldDB" id="I0WDL7"/>
<protein>
    <recommendedName>
        <fullName evidence="1">Gp5/Type VI secretion system Vgr protein OB-fold domain-containing protein</fullName>
    </recommendedName>
</protein>
<accession>I0WDL7</accession>
<dbReference type="InterPro" id="IPR037026">
    <property type="entry name" value="Vgr_OB-fold_dom_sf"/>
</dbReference>
<dbReference type="Pfam" id="PF04717">
    <property type="entry name" value="Phage_base_V"/>
    <property type="match status" value="1"/>
</dbReference>
<dbReference type="PATRIC" id="fig|1165867.3.peg.6118"/>
<sequence>MTGSSRSTDVLGAGSPMANQQGLVLGLVVDTEDPQDRGRVRVAYPYLGAQTRSAWAPIAAPMAGHDRGCWFVPEVGDEAVLGFDRNDPSWPIVLGFLWNGIDDPPSTSTKERMIRSVNKHTIRFLDPTPDNGNDGGIAIEDSSGNSIVMSNGKVVIHAVGQLELDAASIVLTSLGNRRVITPNSNPI</sequence>
<dbReference type="Gene3D" id="2.40.50.230">
    <property type="entry name" value="Gp5 N-terminal domain"/>
    <property type="match status" value="1"/>
</dbReference>